<evidence type="ECO:0000313" key="2">
    <source>
        <dbReference type="EnsemblPlants" id="OGLUM01G07530.1"/>
    </source>
</evidence>
<dbReference type="HOGENOM" id="CLU_1181777_0_0_1"/>
<feature type="compositionally biased region" description="Polar residues" evidence="1">
    <location>
        <begin position="221"/>
        <end position="235"/>
    </location>
</feature>
<accession>A0A0D9Y4X2</accession>
<reference evidence="2" key="3">
    <citation type="submission" date="2018-05" db="EMBL/GenBank/DDBJ databases">
        <title>OgluRS3 (Oryza glumaepatula Reference Sequence Version 3).</title>
        <authorList>
            <person name="Zhang J."/>
            <person name="Kudrna D."/>
            <person name="Lee S."/>
            <person name="Talag J."/>
            <person name="Welchert J."/>
            <person name="Wing R.A."/>
        </authorList>
    </citation>
    <scope>NUCLEOTIDE SEQUENCE [LARGE SCALE GENOMIC DNA]</scope>
</reference>
<dbReference type="Proteomes" id="UP000026961">
    <property type="component" value="Chromosome 1"/>
</dbReference>
<name>A0A0D9Y4X2_9ORYZ</name>
<sequence length="235" mass="25373">MKYRAVMSEMWRAQGGLRDLLVGSSCTTETTTTASCAGWLVRRERCLARSPLPVPGKAAPRGAAPTASGTHGVAWRRSGVRALAPPRPPTRTVSSFVPPPSRDSVVLLSAHPPLHAGSAASLLASIFSIPCRYPSHSIPLWLIPPPPLLSHTGNASSSLASLPHVLGIRYQPVLCCSGYRGATPAMRYHMHDTEEESNSSTKEKNQTTQQNSNKKMRLLHEQSQGRVVSAKQTRL</sequence>
<feature type="region of interest" description="Disordered" evidence="1">
    <location>
        <begin position="192"/>
        <end position="235"/>
    </location>
</feature>
<proteinExistence type="predicted"/>
<organism evidence="2">
    <name type="scientific">Oryza glumipatula</name>
    <dbReference type="NCBI Taxonomy" id="40148"/>
    <lineage>
        <taxon>Eukaryota</taxon>
        <taxon>Viridiplantae</taxon>
        <taxon>Streptophyta</taxon>
        <taxon>Embryophyta</taxon>
        <taxon>Tracheophyta</taxon>
        <taxon>Spermatophyta</taxon>
        <taxon>Magnoliopsida</taxon>
        <taxon>Liliopsida</taxon>
        <taxon>Poales</taxon>
        <taxon>Poaceae</taxon>
        <taxon>BOP clade</taxon>
        <taxon>Oryzoideae</taxon>
        <taxon>Oryzeae</taxon>
        <taxon>Oryzinae</taxon>
        <taxon>Oryza</taxon>
    </lineage>
</organism>
<protein>
    <submittedName>
        <fullName evidence="2">Uncharacterized protein</fullName>
    </submittedName>
</protein>
<keyword evidence="3" id="KW-1185">Reference proteome</keyword>
<reference evidence="2" key="2">
    <citation type="submission" date="2015-04" db="UniProtKB">
        <authorList>
            <consortium name="EnsemblPlants"/>
        </authorList>
    </citation>
    <scope>IDENTIFICATION</scope>
</reference>
<evidence type="ECO:0000256" key="1">
    <source>
        <dbReference type="SAM" id="MobiDB-lite"/>
    </source>
</evidence>
<dbReference type="EnsemblPlants" id="OGLUM01G07530.1">
    <property type="protein sequence ID" value="OGLUM01G07530.1"/>
    <property type="gene ID" value="OGLUM01G07530"/>
</dbReference>
<dbReference type="Gramene" id="OGLUM01G07530.1">
    <property type="protein sequence ID" value="OGLUM01G07530.1"/>
    <property type="gene ID" value="OGLUM01G07530"/>
</dbReference>
<feature type="region of interest" description="Disordered" evidence="1">
    <location>
        <begin position="52"/>
        <end position="71"/>
    </location>
</feature>
<evidence type="ECO:0000313" key="3">
    <source>
        <dbReference type="Proteomes" id="UP000026961"/>
    </source>
</evidence>
<reference evidence="2" key="1">
    <citation type="submission" date="2013-08" db="EMBL/GenBank/DDBJ databases">
        <title>Oryza genome evolution.</title>
        <authorList>
            <person name="Wing R.A."/>
            <person name="Panaud O."/>
            <person name="Oliveira A.C."/>
        </authorList>
    </citation>
    <scope>NUCLEOTIDE SEQUENCE</scope>
</reference>
<dbReference type="AlphaFoldDB" id="A0A0D9Y4X2"/>